<evidence type="ECO:0000313" key="10">
    <source>
        <dbReference type="Proteomes" id="UP000254235"/>
    </source>
</evidence>
<feature type="domain" description="DUF6576" evidence="8">
    <location>
        <begin position="276"/>
        <end position="313"/>
    </location>
</feature>
<proteinExistence type="predicted"/>
<dbReference type="Pfam" id="PF01694">
    <property type="entry name" value="Rhomboid"/>
    <property type="match status" value="1"/>
</dbReference>
<keyword evidence="9" id="KW-0378">Hydrolase</keyword>
<dbReference type="OrthoDB" id="9807874at2"/>
<evidence type="ECO:0000256" key="6">
    <source>
        <dbReference type="SAM" id="Phobius"/>
    </source>
</evidence>
<evidence type="ECO:0000259" key="7">
    <source>
        <dbReference type="Pfam" id="PF01694"/>
    </source>
</evidence>
<dbReference type="GeneID" id="78571482"/>
<feature type="region of interest" description="Disordered" evidence="5">
    <location>
        <begin position="242"/>
        <end position="282"/>
    </location>
</feature>
<accession>A0A379F3H7</accession>
<dbReference type="InterPro" id="IPR046483">
    <property type="entry name" value="DUF6576"/>
</dbReference>
<evidence type="ECO:0000259" key="8">
    <source>
        <dbReference type="Pfam" id="PF20216"/>
    </source>
</evidence>
<organism evidence="9 10">
    <name type="scientific">Prevotella pallens</name>
    <dbReference type="NCBI Taxonomy" id="60133"/>
    <lineage>
        <taxon>Bacteria</taxon>
        <taxon>Pseudomonadati</taxon>
        <taxon>Bacteroidota</taxon>
        <taxon>Bacteroidia</taxon>
        <taxon>Bacteroidales</taxon>
        <taxon>Prevotellaceae</taxon>
        <taxon>Prevotella</taxon>
    </lineage>
</organism>
<protein>
    <submittedName>
        <fullName evidence="9">Rhomboid protease AarA</fullName>
        <ecNumber evidence="9">3.4.21.105</ecNumber>
    </submittedName>
</protein>
<evidence type="ECO:0000256" key="1">
    <source>
        <dbReference type="ARBA" id="ARBA00004141"/>
    </source>
</evidence>
<dbReference type="Pfam" id="PF20216">
    <property type="entry name" value="DUF6576"/>
    <property type="match status" value="1"/>
</dbReference>
<dbReference type="InterPro" id="IPR022764">
    <property type="entry name" value="Peptidase_S54_rhomboid_dom"/>
</dbReference>
<feature type="transmembrane region" description="Helical" evidence="6">
    <location>
        <begin position="12"/>
        <end position="30"/>
    </location>
</feature>
<keyword evidence="2 6" id="KW-0812">Transmembrane</keyword>
<dbReference type="AlphaFoldDB" id="A0A379F3H7"/>
<dbReference type="GO" id="GO:0006508">
    <property type="term" value="P:proteolysis"/>
    <property type="evidence" value="ECO:0007669"/>
    <property type="project" value="UniProtKB-KW"/>
</dbReference>
<keyword evidence="3 6" id="KW-1133">Transmembrane helix</keyword>
<evidence type="ECO:0000313" key="9">
    <source>
        <dbReference type="EMBL" id="SUC13200.1"/>
    </source>
</evidence>
<dbReference type="Proteomes" id="UP000254235">
    <property type="component" value="Unassembled WGS sequence"/>
</dbReference>
<comment type="subcellular location">
    <subcellularLocation>
        <location evidence="1">Membrane</location>
        <topology evidence="1">Multi-pass membrane protein</topology>
    </subcellularLocation>
</comment>
<keyword evidence="9" id="KW-0645">Protease</keyword>
<dbReference type="PANTHER" id="PTHR43066:SF11">
    <property type="entry name" value="PEPTIDASE S54 RHOMBOID DOMAIN-CONTAINING PROTEIN"/>
    <property type="match status" value="1"/>
</dbReference>
<evidence type="ECO:0000256" key="2">
    <source>
        <dbReference type="ARBA" id="ARBA00022692"/>
    </source>
</evidence>
<name>A0A379F3H7_9BACT</name>
<dbReference type="EMBL" id="UGTP01000001">
    <property type="protein sequence ID" value="SUC13200.1"/>
    <property type="molecule type" value="Genomic_DNA"/>
</dbReference>
<keyword evidence="4 6" id="KW-0472">Membrane</keyword>
<feature type="transmembrane region" description="Helical" evidence="6">
    <location>
        <begin position="195"/>
        <end position="215"/>
    </location>
</feature>
<feature type="transmembrane region" description="Helical" evidence="6">
    <location>
        <begin position="87"/>
        <end position="108"/>
    </location>
</feature>
<dbReference type="GO" id="GO:0004252">
    <property type="term" value="F:serine-type endopeptidase activity"/>
    <property type="evidence" value="ECO:0007669"/>
    <property type="project" value="InterPro"/>
</dbReference>
<dbReference type="InterPro" id="IPR035952">
    <property type="entry name" value="Rhomboid-like_sf"/>
</dbReference>
<dbReference type="EC" id="3.4.21.105" evidence="9"/>
<feature type="domain" description="Peptidase S54 rhomboid" evidence="7">
    <location>
        <begin position="47"/>
        <end position="214"/>
    </location>
</feature>
<feature type="transmembrane region" description="Helical" evidence="6">
    <location>
        <begin position="50"/>
        <end position="75"/>
    </location>
</feature>
<evidence type="ECO:0000256" key="5">
    <source>
        <dbReference type="SAM" id="MobiDB-lite"/>
    </source>
</evidence>
<feature type="compositionally biased region" description="Basic and acidic residues" evidence="5">
    <location>
        <begin position="271"/>
        <end position="282"/>
    </location>
</feature>
<gene>
    <name evidence="9" type="primary">aarA</name>
    <name evidence="9" type="ORF">NCTC13043_01825</name>
</gene>
<evidence type="ECO:0000256" key="4">
    <source>
        <dbReference type="ARBA" id="ARBA00023136"/>
    </source>
</evidence>
<reference evidence="9 10" key="1">
    <citation type="submission" date="2018-06" db="EMBL/GenBank/DDBJ databases">
        <authorList>
            <consortium name="Pathogen Informatics"/>
            <person name="Doyle S."/>
        </authorList>
    </citation>
    <scope>NUCLEOTIDE SEQUENCE [LARGE SCALE GENOMIC DNA]</scope>
    <source>
        <strain evidence="9 10">NCTC13043</strain>
    </source>
</reference>
<dbReference type="Gene3D" id="1.20.1540.10">
    <property type="entry name" value="Rhomboid-like"/>
    <property type="match status" value="1"/>
</dbReference>
<feature type="transmembrane region" description="Helical" evidence="6">
    <location>
        <begin position="169"/>
        <end position="189"/>
    </location>
</feature>
<dbReference type="PANTHER" id="PTHR43066">
    <property type="entry name" value="RHOMBOID-RELATED PROTEIN"/>
    <property type="match status" value="1"/>
</dbReference>
<dbReference type="GO" id="GO:0016020">
    <property type="term" value="C:membrane"/>
    <property type="evidence" value="ECO:0007669"/>
    <property type="project" value="UniProtKB-SubCell"/>
</dbReference>
<feature type="transmembrane region" description="Helical" evidence="6">
    <location>
        <begin position="134"/>
        <end position="157"/>
    </location>
</feature>
<feature type="compositionally biased region" description="Polar residues" evidence="5">
    <location>
        <begin position="251"/>
        <end position="270"/>
    </location>
</feature>
<evidence type="ECO:0000256" key="3">
    <source>
        <dbReference type="ARBA" id="ARBA00022989"/>
    </source>
</evidence>
<dbReference type="SUPFAM" id="SSF144091">
    <property type="entry name" value="Rhomboid-like"/>
    <property type="match status" value="1"/>
</dbReference>
<dbReference type="RefSeq" id="WP_115083750.1">
    <property type="nucleotide sequence ID" value="NZ_UGTP01000001.1"/>
</dbReference>
<sequence length="319" mass="36979">MRNIPTVTKNLLILNILAFIAGIMLSRMGIDLNNILGLHFFLANDFHLWQVITYMFMHGSFMHILMNMFMLWMFGMVMENVWGPKKFLLYYIVTGIGAGLCQELAQYANYMAEGLNRYQYLATEMGRIPMENYLNLWTTVGASGAVYGVLLAFGLTFPNERMFIIPIPIPLKAKWIIMGSIAMELFSAMSTTNDGVAHLAHLGGMLFGFLLIRYWRKHPYSGGTFGMDKGHQFFDNMRHNWENRSHRSGKDNQQTNDYNYRANTSSSQQTQRKENDWDYNARKKKEQEEIDSILDKIRKSGYDSLTKDEKQKLFDSNKQ</sequence>